<accession>L1J8Q6</accession>
<reference evidence="5" key="3">
    <citation type="submission" date="2015-06" db="UniProtKB">
        <authorList>
            <consortium name="EnsemblProtists"/>
        </authorList>
    </citation>
    <scope>IDENTIFICATION</scope>
</reference>
<feature type="transmembrane region" description="Helical" evidence="2">
    <location>
        <begin position="21"/>
        <end position="42"/>
    </location>
</feature>
<dbReference type="Proteomes" id="UP000011087">
    <property type="component" value="Unassembled WGS sequence"/>
</dbReference>
<feature type="domain" description="BACK" evidence="3">
    <location>
        <begin position="158"/>
        <end position="216"/>
    </location>
</feature>
<dbReference type="InterPro" id="IPR011705">
    <property type="entry name" value="BACK"/>
</dbReference>
<gene>
    <name evidence="4" type="ORF">GUITHDRAFT_139498</name>
</gene>
<dbReference type="HOGENOM" id="CLU_784014_0_0_1"/>
<feature type="transmembrane region" description="Helical" evidence="2">
    <location>
        <begin position="115"/>
        <end position="137"/>
    </location>
</feature>
<dbReference type="PaxDb" id="55529-EKX44901"/>
<feature type="region of interest" description="Disordered" evidence="1">
    <location>
        <begin position="256"/>
        <end position="284"/>
    </location>
</feature>
<dbReference type="Pfam" id="PF07707">
    <property type="entry name" value="BACK"/>
    <property type="match status" value="1"/>
</dbReference>
<evidence type="ECO:0000313" key="6">
    <source>
        <dbReference type="Proteomes" id="UP000011087"/>
    </source>
</evidence>
<feature type="transmembrane region" description="Helical" evidence="2">
    <location>
        <begin position="54"/>
        <end position="72"/>
    </location>
</feature>
<dbReference type="STRING" id="905079.L1J8Q6"/>
<evidence type="ECO:0000256" key="1">
    <source>
        <dbReference type="SAM" id="MobiDB-lite"/>
    </source>
</evidence>
<dbReference type="RefSeq" id="XP_005831881.1">
    <property type="nucleotide sequence ID" value="XM_005831824.1"/>
</dbReference>
<evidence type="ECO:0000259" key="3">
    <source>
        <dbReference type="Pfam" id="PF07707"/>
    </source>
</evidence>
<keyword evidence="2" id="KW-1133">Transmembrane helix</keyword>
<evidence type="ECO:0000313" key="5">
    <source>
        <dbReference type="EnsemblProtists" id="EKX44901"/>
    </source>
</evidence>
<evidence type="ECO:0000256" key="2">
    <source>
        <dbReference type="SAM" id="Phobius"/>
    </source>
</evidence>
<dbReference type="Gene3D" id="1.25.40.420">
    <property type="match status" value="1"/>
</dbReference>
<dbReference type="KEGG" id="gtt:GUITHDRAFT_139498"/>
<keyword evidence="6" id="KW-1185">Reference proteome</keyword>
<dbReference type="AlphaFoldDB" id="L1J8Q6"/>
<keyword evidence="2" id="KW-0472">Membrane</keyword>
<keyword evidence="2" id="KW-0812">Transmembrane</keyword>
<proteinExistence type="predicted"/>
<reference evidence="6" key="2">
    <citation type="submission" date="2012-11" db="EMBL/GenBank/DDBJ databases">
        <authorList>
            <person name="Kuo A."/>
            <person name="Curtis B.A."/>
            <person name="Tanifuji G."/>
            <person name="Burki F."/>
            <person name="Gruber A."/>
            <person name="Irimia M."/>
            <person name="Maruyama S."/>
            <person name="Arias M.C."/>
            <person name="Ball S.G."/>
            <person name="Gile G.H."/>
            <person name="Hirakawa Y."/>
            <person name="Hopkins J.F."/>
            <person name="Rensing S.A."/>
            <person name="Schmutz J."/>
            <person name="Symeonidi A."/>
            <person name="Elias M."/>
            <person name="Eveleigh R.J."/>
            <person name="Herman E.K."/>
            <person name="Klute M.J."/>
            <person name="Nakayama T."/>
            <person name="Obornik M."/>
            <person name="Reyes-Prieto A."/>
            <person name="Armbrust E.V."/>
            <person name="Aves S.J."/>
            <person name="Beiko R.G."/>
            <person name="Coutinho P."/>
            <person name="Dacks J.B."/>
            <person name="Durnford D.G."/>
            <person name="Fast N.M."/>
            <person name="Green B.R."/>
            <person name="Grisdale C."/>
            <person name="Hempe F."/>
            <person name="Henrissat B."/>
            <person name="Hoppner M.P."/>
            <person name="Ishida K.-I."/>
            <person name="Kim E."/>
            <person name="Koreny L."/>
            <person name="Kroth P.G."/>
            <person name="Liu Y."/>
            <person name="Malik S.-B."/>
            <person name="Maier U.G."/>
            <person name="McRose D."/>
            <person name="Mock T."/>
            <person name="Neilson J.A."/>
            <person name="Onodera N.T."/>
            <person name="Poole A.M."/>
            <person name="Pritham E.J."/>
            <person name="Richards T.A."/>
            <person name="Rocap G."/>
            <person name="Roy S.W."/>
            <person name="Sarai C."/>
            <person name="Schaack S."/>
            <person name="Shirato S."/>
            <person name="Slamovits C.H."/>
            <person name="Spencer D.F."/>
            <person name="Suzuki S."/>
            <person name="Worden A.Z."/>
            <person name="Zauner S."/>
            <person name="Barry K."/>
            <person name="Bell C."/>
            <person name="Bharti A.K."/>
            <person name="Crow J.A."/>
            <person name="Grimwood J."/>
            <person name="Kramer R."/>
            <person name="Lindquist E."/>
            <person name="Lucas S."/>
            <person name="Salamov A."/>
            <person name="McFadden G.I."/>
            <person name="Lane C.E."/>
            <person name="Keeling P.J."/>
            <person name="Gray M.W."/>
            <person name="Grigoriev I.V."/>
            <person name="Archibald J.M."/>
        </authorList>
    </citation>
    <scope>NUCLEOTIDE SEQUENCE</scope>
    <source>
        <strain evidence="6">CCMP2712</strain>
    </source>
</reference>
<dbReference type="GeneID" id="17301434"/>
<evidence type="ECO:0000313" key="4">
    <source>
        <dbReference type="EMBL" id="EKX44901.1"/>
    </source>
</evidence>
<dbReference type="EMBL" id="JH993002">
    <property type="protein sequence ID" value="EKX44901.1"/>
    <property type="molecule type" value="Genomic_DNA"/>
</dbReference>
<reference evidence="4 6" key="1">
    <citation type="journal article" date="2012" name="Nature">
        <title>Algal genomes reveal evolutionary mosaicism and the fate of nucleomorphs.</title>
        <authorList>
            <consortium name="DOE Joint Genome Institute"/>
            <person name="Curtis B.A."/>
            <person name="Tanifuji G."/>
            <person name="Burki F."/>
            <person name="Gruber A."/>
            <person name="Irimia M."/>
            <person name="Maruyama S."/>
            <person name="Arias M.C."/>
            <person name="Ball S.G."/>
            <person name="Gile G.H."/>
            <person name="Hirakawa Y."/>
            <person name="Hopkins J.F."/>
            <person name="Kuo A."/>
            <person name="Rensing S.A."/>
            <person name="Schmutz J."/>
            <person name="Symeonidi A."/>
            <person name="Elias M."/>
            <person name="Eveleigh R.J."/>
            <person name="Herman E.K."/>
            <person name="Klute M.J."/>
            <person name="Nakayama T."/>
            <person name="Obornik M."/>
            <person name="Reyes-Prieto A."/>
            <person name="Armbrust E.V."/>
            <person name="Aves S.J."/>
            <person name="Beiko R.G."/>
            <person name="Coutinho P."/>
            <person name="Dacks J.B."/>
            <person name="Durnford D.G."/>
            <person name="Fast N.M."/>
            <person name="Green B.R."/>
            <person name="Grisdale C.J."/>
            <person name="Hempel F."/>
            <person name="Henrissat B."/>
            <person name="Hoppner M.P."/>
            <person name="Ishida K."/>
            <person name="Kim E."/>
            <person name="Koreny L."/>
            <person name="Kroth P.G."/>
            <person name="Liu Y."/>
            <person name="Malik S.B."/>
            <person name="Maier U.G."/>
            <person name="McRose D."/>
            <person name="Mock T."/>
            <person name="Neilson J.A."/>
            <person name="Onodera N.T."/>
            <person name="Poole A.M."/>
            <person name="Pritham E.J."/>
            <person name="Richards T.A."/>
            <person name="Rocap G."/>
            <person name="Roy S.W."/>
            <person name="Sarai C."/>
            <person name="Schaack S."/>
            <person name="Shirato S."/>
            <person name="Slamovits C.H."/>
            <person name="Spencer D.F."/>
            <person name="Suzuki S."/>
            <person name="Worden A.Z."/>
            <person name="Zauner S."/>
            <person name="Barry K."/>
            <person name="Bell C."/>
            <person name="Bharti A.K."/>
            <person name="Crow J.A."/>
            <person name="Grimwood J."/>
            <person name="Kramer R."/>
            <person name="Lindquist E."/>
            <person name="Lucas S."/>
            <person name="Salamov A."/>
            <person name="McFadden G.I."/>
            <person name="Lane C.E."/>
            <person name="Keeling P.J."/>
            <person name="Gray M.W."/>
            <person name="Grigoriev I.V."/>
            <person name="Archibald J.M."/>
        </authorList>
    </citation>
    <scope>NUCLEOTIDE SEQUENCE</scope>
    <source>
        <strain evidence="4 6">CCMP2712</strain>
    </source>
</reference>
<sequence>MQKPLQIPEESLGKLVPHYGMIFFGVFQFCVYLVGIMTNIIIEACDPDGTYWLPWAIVIACVEIIFSIGIIGSAYIRNFVLFFIFALLWSLAIVAAVLISIAFRPDCQQNHYQAILEVGLLILVGCSSPWILAYEAITMVRDRNRQRKSWEGHMTDMLLKSEVLEFLSDDNLPAENEVTTFEAALTWMSAGDSSRRSLLVPLMGCVRFGLMDQQGFEYIAQSQLIDTTSAKLDFELQRDPTAKSSLAVMADAVEELMDTSGKSRTPPPLSPRAGTPQQGGASSILRHPADASMSFSDPNAPRVMTPRLLKTGWQEENGSFRPIASPWGEGSEVYRCASDEESGGYEYGQGPALA</sequence>
<feature type="transmembrane region" description="Helical" evidence="2">
    <location>
        <begin position="79"/>
        <end position="103"/>
    </location>
</feature>
<organism evidence="4">
    <name type="scientific">Guillardia theta (strain CCMP2712)</name>
    <name type="common">Cryptophyte</name>
    <dbReference type="NCBI Taxonomy" id="905079"/>
    <lineage>
        <taxon>Eukaryota</taxon>
        <taxon>Cryptophyceae</taxon>
        <taxon>Pyrenomonadales</taxon>
        <taxon>Geminigeraceae</taxon>
        <taxon>Guillardia</taxon>
    </lineage>
</organism>
<dbReference type="EnsemblProtists" id="EKX44901">
    <property type="protein sequence ID" value="EKX44901"/>
    <property type="gene ID" value="GUITHDRAFT_139498"/>
</dbReference>
<protein>
    <recommendedName>
        <fullName evidence="3">BACK domain-containing protein</fullName>
    </recommendedName>
</protein>
<name>L1J8Q6_GUITC</name>